<reference evidence="1" key="1">
    <citation type="submission" date="2021-06" db="EMBL/GenBank/DDBJ databases">
        <authorList>
            <person name="Kallberg Y."/>
            <person name="Tangrot J."/>
            <person name="Rosling A."/>
        </authorList>
    </citation>
    <scope>NUCLEOTIDE SEQUENCE</scope>
    <source>
        <strain evidence="1">FL966</strain>
    </source>
</reference>
<organism evidence="1 2">
    <name type="scientific">Cetraspora pellucida</name>
    <dbReference type="NCBI Taxonomy" id="1433469"/>
    <lineage>
        <taxon>Eukaryota</taxon>
        <taxon>Fungi</taxon>
        <taxon>Fungi incertae sedis</taxon>
        <taxon>Mucoromycota</taxon>
        <taxon>Glomeromycotina</taxon>
        <taxon>Glomeromycetes</taxon>
        <taxon>Diversisporales</taxon>
        <taxon>Gigasporaceae</taxon>
        <taxon>Cetraspora</taxon>
    </lineage>
</organism>
<evidence type="ECO:0000313" key="2">
    <source>
        <dbReference type="Proteomes" id="UP000789759"/>
    </source>
</evidence>
<dbReference type="Proteomes" id="UP000789759">
    <property type="component" value="Unassembled WGS sequence"/>
</dbReference>
<sequence>MLLRLFSKVKKFKIILNFTVINADTLLEFKLYDFTIPDTNAIKEKNRLKFTKDYNNNYKDYSTNKFLSDNDTKYEYNYKIFIKLENNTTLLAKFNYYIPFKPEKTTGTGTQLVDNHNFEKFQANY</sequence>
<keyword evidence="2" id="KW-1185">Reference proteome</keyword>
<comment type="caution">
    <text evidence="1">The sequence shown here is derived from an EMBL/GenBank/DDBJ whole genome shotgun (WGS) entry which is preliminary data.</text>
</comment>
<dbReference type="EMBL" id="CAJVQA010007621">
    <property type="protein sequence ID" value="CAG8659455.1"/>
    <property type="molecule type" value="Genomic_DNA"/>
</dbReference>
<proteinExistence type="predicted"/>
<protein>
    <submittedName>
        <fullName evidence="1">19269_t:CDS:1</fullName>
    </submittedName>
</protein>
<name>A0A9N9E491_9GLOM</name>
<gene>
    <name evidence="1" type="ORF">CPELLU_LOCUS9731</name>
</gene>
<evidence type="ECO:0000313" key="1">
    <source>
        <dbReference type="EMBL" id="CAG8659455.1"/>
    </source>
</evidence>
<dbReference type="AlphaFoldDB" id="A0A9N9E491"/>
<accession>A0A9N9E491</accession>